<organism evidence="1 2">
    <name type="scientific">Morus notabilis</name>
    <dbReference type="NCBI Taxonomy" id="981085"/>
    <lineage>
        <taxon>Eukaryota</taxon>
        <taxon>Viridiplantae</taxon>
        <taxon>Streptophyta</taxon>
        <taxon>Embryophyta</taxon>
        <taxon>Tracheophyta</taxon>
        <taxon>Spermatophyta</taxon>
        <taxon>Magnoliopsida</taxon>
        <taxon>eudicotyledons</taxon>
        <taxon>Gunneridae</taxon>
        <taxon>Pentapetalae</taxon>
        <taxon>rosids</taxon>
        <taxon>fabids</taxon>
        <taxon>Rosales</taxon>
        <taxon>Moraceae</taxon>
        <taxon>Moreae</taxon>
        <taxon>Morus</taxon>
    </lineage>
</organism>
<name>W9SLH8_9ROSA</name>
<sequence length="66" mass="6970">MHLYNYAITFGGAAKQSILNMSLPQQPRNMSGMSSPCLLCICAPRIPQATCSGGDRLRSSGGICGH</sequence>
<dbReference type="EMBL" id="KE620579">
    <property type="protein sequence ID" value="EXC37263.1"/>
    <property type="molecule type" value="Genomic_DNA"/>
</dbReference>
<keyword evidence="2" id="KW-1185">Reference proteome</keyword>
<reference evidence="2" key="1">
    <citation type="submission" date="2013-01" db="EMBL/GenBank/DDBJ databases">
        <title>Draft Genome Sequence of a Mulberry Tree, Morus notabilis C.K. Schneid.</title>
        <authorList>
            <person name="He N."/>
            <person name="Zhao S."/>
        </authorList>
    </citation>
    <scope>NUCLEOTIDE SEQUENCE</scope>
</reference>
<proteinExistence type="predicted"/>
<accession>W9SLH8</accession>
<dbReference type="AlphaFoldDB" id="W9SLH8"/>
<gene>
    <name evidence="1" type="ORF">L484_000153</name>
</gene>
<protein>
    <submittedName>
        <fullName evidence="1">Uncharacterized protein</fullName>
    </submittedName>
</protein>
<evidence type="ECO:0000313" key="1">
    <source>
        <dbReference type="EMBL" id="EXC37263.1"/>
    </source>
</evidence>
<evidence type="ECO:0000313" key="2">
    <source>
        <dbReference type="Proteomes" id="UP000030645"/>
    </source>
</evidence>
<dbReference type="Proteomes" id="UP000030645">
    <property type="component" value="Unassembled WGS sequence"/>
</dbReference>